<keyword evidence="1" id="KW-0732">Signal</keyword>
<evidence type="ECO:0000256" key="1">
    <source>
        <dbReference type="ARBA" id="ARBA00022729"/>
    </source>
</evidence>
<evidence type="ECO:0000256" key="4">
    <source>
        <dbReference type="ARBA" id="ARBA00044000"/>
    </source>
</evidence>
<feature type="domain" description="VWFA" evidence="6">
    <location>
        <begin position="343"/>
        <end position="533"/>
    </location>
</feature>
<dbReference type="CDD" id="cd01450">
    <property type="entry name" value="vWFA_subfamily_ECM"/>
    <property type="match status" value="1"/>
</dbReference>
<dbReference type="PRINTS" id="PR00453">
    <property type="entry name" value="VWFADOMAIN"/>
</dbReference>
<gene>
    <name evidence="8" type="primary">COL6A2</name>
</gene>
<dbReference type="Gene3D" id="1.20.5.320">
    <property type="entry name" value="6-Phosphogluconate Dehydrogenase, domain 3"/>
    <property type="match status" value="1"/>
</dbReference>
<keyword evidence="7" id="KW-1185">Reference proteome</keyword>
<dbReference type="CTD" id="1292"/>
<dbReference type="KEGG" id="nsu:110584443"/>
<accession>A0A8M1M826</accession>
<dbReference type="AlphaFoldDB" id="A0A8M1M826"/>
<dbReference type="Gene3D" id="3.40.50.410">
    <property type="entry name" value="von Willebrand factor, type A domain"/>
    <property type="match status" value="2"/>
</dbReference>
<feature type="compositionally biased region" description="Low complexity" evidence="5">
    <location>
        <begin position="15"/>
        <end position="33"/>
    </location>
</feature>
<evidence type="ECO:0000313" key="8">
    <source>
        <dbReference type="RefSeq" id="XP_044769170.1"/>
    </source>
</evidence>
<evidence type="ECO:0000256" key="2">
    <source>
        <dbReference type="ARBA" id="ARBA00023119"/>
    </source>
</evidence>
<dbReference type="Pfam" id="PF00092">
    <property type="entry name" value="VWA"/>
    <property type="match status" value="2"/>
</dbReference>
<proteinExistence type="inferred from homology"/>
<dbReference type="InterPro" id="IPR008160">
    <property type="entry name" value="Collagen"/>
</dbReference>
<dbReference type="SMART" id="SM00327">
    <property type="entry name" value="VWA"/>
    <property type="match status" value="2"/>
</dbReference>
<feature type="compositionally biased region" description="Pro residues" evidence="5">
    <location>
        <begin position="287"/>
        <end position="297"/>
    </location>
</feature>
<evidence type="ECO:0000259" key="6">
    <source>
        <dbReference type="PROSITE" id="PS50234"/>
    </source>
</evidence>
<dbReference type="Pfam" id="PF01391">
    <property type="entry name" value="Collagen"/>
    <property type="match status" value="3"/>
</dbReference>
<evidence type="ECO:0000256" key="3">
    <source>
        <dbReference type="ARBA" id="ARBA00043858"/>
    </source>
</evidence>
<dbReference type="CDD" id="cd01480">
    <property type="entry name" value="vWA_collagen_alpha_1-VI-type"/>
    <property type="match status" value="1"/>
</dbReference>
<protein>
    <submittedName>
        <fullName evidence="8">Collagen alpha-2(VI) chain</fullName>
    </submittedName>
</protein>
<dbReference type="RefSeq" id="XP_044769170.1">
    <property type="nucleotide sequence ID" value="XM_044913235.1"/>
</dbReference>
<sequence>MGEPGEPGQKGRQGDPGIEGPIGFPGPKGVPGFKGEKGEFGAEGRKGAPGLAGKNGTDGQKGKLGRIGPPGCKGDPGSRGPDGYAGEAGNPGEQGDQGIKGDAGRPGRRGPPGDSGAKGSKGYQGNDGSPGSPGVKGAKGGPGPRGPKGEPGRRGDPGAKGSPGSNGPKGEKGDPGPEGPRGLAGEVGNKGAKGDRGLPGPRGPQGALGEPGNKGSRGDPGDAGPRGESGQPGPKGDPGRPGFSYPGPRGTPGEKGEAGPPGPEGGRGDFGPKGEPGRKGEKGEPADPGPPGEPGPRGPRGSPGPEGEPGPPGDPGLTECDVMTYVRETCGCCDCEKRCGALDVVFVIDSSESIGYTNFTLEKNFVINVVNRLGAIAKDPKSETGTRVGVVQYSHEGTFEAIQLDDERIDSLSSFKEAVKNLEWIAGGTWTPSALKFAYNQLIKESRRQKTRVFAVVITDGRHDPRDDDLNLRALCNHDVTVTAIGIGDMFHEGHESENLYSIACDKPQQVRNMTLFSDLVAEKFIDDMEDVLCPDPQIVCPDLPCQTELYVAQCTQRPVDIVFLLDGSERLGEQNFYKARRFVEEVSRRLTLARRDDDPLNARVALLQFGGPGEQQVEFPLTSNLTRIHQALEGARYLNSFSHVGAGIVYAINHVVRGARPGARRHAELAFVFLTDGVTGNDSLEEAVHSMRKQNVVPTVVAVGGDVDTDVLSKISLGDATAVFREKDYDSLAQPGFFDRFIRWIC</sequence>
<evidence type="ECO:0000313" key="7">
    <source>
        <dbReference type="Proteomes" id="UP000248481"/>
    </source>
</evidence>
<dbReference type="GeneID" id="110584443"/>
<reference evidence="8" key="1">
    <citation type="submission" date="2025-08" db="UniProtKB">
        <authorList>
            <consortium name="RefSeq"/>
        </authorList>
    </citation>
    <scope>IDENTIFICATION</scope>
    <source>
        <tissue evidence="8">Blood</tissue>
    </source>
</reference>
<dbReference type="InterPro" id="IPR002035">
    <property type="entry name" value="VWF_A"/>
</dbReference>
<feature type="compositionally biased region" description="Basic and acidic residues" evidence="5">
    <location>
        <begin position="147"/>
        <end position="157"/>
    </location>
</feature>
<dbReference type="PANTHER" id="PTHR22588:SF15">
    <property type="entry name" value="VWFA DOMAIN-CONTAINING PROTEIN"/>
    <property type="match status" value="1"/>
</dbReference>
<dbReference type="InterPro" id="IPR036465">
    <property type="entry name" value="vWFA_dom_sf"/>
</dbReference>
<comment type="similarity">
    <text evidence="4">Belongs to the type VI collagen family.</text>
</comment>
<dbReference type="InterPro" id="IPR052229">
    <property type="entry name" value="Collagen-VI/PIF"/>
</dbReference>
<dbReference type="FunFam" id="1.20.5.320:FF:000005">
    <property type="entry name" value="collagen alpha-2(VI) chain isoform X1"/>
    <property type="match status" value="1"/>
</dbReference>
<dbReference type="Proteomes" id="UP000248481">
    <property type="component" value="Chromosome 1"/>
</dbReference>
<dbReference type="FunFam" id="3.40.50.410:FF:000052">
    <property type="entry name" value="collagen alpha-2(VI) chain isoform X1"/>
    <property type="match status" value="1"/>
</dbReference>
<keyword evidence="2 8" id="KW-0176">Collagen</keyword>
<feature type="compositionally biased region" description="Basic and acidic residues" evidence="5">
    <location>
        <begin position="34"/>
        <end position="46"/>
    </location>
</feature>
<comment type="function">
    <text evidence="3">Collagen VI acts as a cell-binding protein.</text>
</comment>
<feature type="domain" description="VWFA" evidence="6">
    <location>
        <begin position="561"/>
        <end position="742"/>
    </location>
</feature>
<feature type="compositionally biased region" description="Basic and acidic residues" evidence="5">
    <location>
        <begin position="266"/>
        <end position="285"/>
    </location>
</feature>
<evidence type="ECO:0000256" key="5">
    <source>
        <dbReference type="SAM" id="MobiDB-lite"/>
    </source>
</evidence>
<dbReference type="GO" id="GO:0005581">
    <property type="term" value="C:collagen trimer"/>
    <property type="evidence" value="ECO:0007669"/>
    <property type="project" value="UniProtKB-KW"/>
</dbReference>
<dbReference type="GO" id="GO:0030020">
    <property type="term" value="F:extracellular matrix structural constituent conferring tensile strength"/>
    <property type="evidence" value="ECO:0007669"/>
    <property type="project" value="TreeGrafter"/>
</dbReference>
<dbReference type="SUPFAM" id="SSF53300">
    <property type="entry name" value="vWA-like"/>
    <property type="match status" value="2"/>
</dbReference>
<dbReference type="FunFam" id="3.40.50.410:FF:000027">
    <property type="entry name" value="collagen alpha-2(VI) chain isoform X1"/>
    <property type="match status" value="1"/>
</dbReference>
<feature type="region of interest" description="Disordered" evidence="5">
    <location>
        <begin position="1"/>
        <end position="316"/>
    </location>
</feature>
<name>A0A8M1M826_NEOSC</name>
<organism evidence="7 8">
    <name type="scientific">Neomonachus schauinslandi</name>
    <name type="common">Hawaiian monk seal</name>
    <name type="synonym">Monachus schauinslandi</name>
    <dbReference type="NCBI Taxonomy" id="29088"/>
    <lineage>
        <taxon>Eukaryota</taxon>
        <taxon>Metazoa</taxon>
        <taxon>Chordata</taxon>
        <taxon>Craniata</taxon>
        <taxon>Vertebrata</taxon>
        <taxon>Euteleostomi</taxon>
        <taxon>Mammalia</taxon>
        <taxon>Eutheria</taxon>
        <taxon>Laurasiatheria</taxon>
        <taxon>Carnivora</taxon>
        <taxon>Caniformia</taxon>
        <taxon>Pinnipedia</taxon>
        <taxon>Phocidae</taxon>
        <taxon>Monachinae</taxon>
        <taxon>Monachini</taxon>
        <taxon>Neomonachus</taxon>
    </lineage>
</organism>
<dbReference type="PROSITE" id="PS50234">
    <property type="entry name" value="VWFA"/>
    <property type="match status" value="2"/>
</dbReference>
<dbReference type="PANTHER" id="PTHR22588">
    <property type="entry name" value="VWFA DOMAIN-CONTAINING PROTEIN"/>
    <property type="match status" value="1"/>
</dbReference>